<reference evidence="1 2" key="1">
    <citation type="submission" date="2016-06" db="EMBL/GenBank/DDBJ databases">
        <authorList>
            <consortium name="Pathogen Informatics"/>
        </authorList>
    </citation>
    <scope>NUCLEOTIDE SEQUENCE [LARGE SCALE GENOMIC DNA]</scope>
    <source>
        <strain evidence="1">PocGH01</strain>
    </source>
</reference>
<gene>
    <name evidence="1" type="primary">PocGH01_00232900</name>
    <name evidence="1" type="ORF">POCGH01_00232900</name>
</gene>
<organism evidence="1 2">
    <name type="scientific">Plasmodium ovale</name>
    <name type="common">malaria parasite P. ovale</name>
    <dbReference type="NCBI Taxonomy" id="36330"/>
    <lineage>
        <taxon>Eukaryota</taxon>
        <taxon>Sar</taxon>
        <taxon>Alveolata</taxon>
        <taxon>Apicomplexa</taxon>
        <taxon>Aconoidasida</taxon>
        <taxon>Haemosporida</taxon>
        <taxon>Plasmodiidae</taxon>
        <taxon>Plasmodium</taxon>
        <taxon>Plasmodium (Plasmodium)</taxon>
    </lineage>
</organism>
<sequence length="311" mass="36508">MYTGICEKYLSTLPSVQFYRGVQKNYQDLSNYIQSCEKIKVEEKSDDVKTICKKFLRYLETSNIWIVAEPGYDVCLLLNYWIYDNLNKIYGAKYDSDIAFANFQYIWSYPNQYITKNTSCKQKCKYEIDVHKDEDWKKRKEFYEYCVDYYTIKGMITTYTEKCNDFYEYIKKKEELYKYFDHLCSSKPTECPKFYQDCKIYNPDILLSQLHCRDEMDKNQVTAKSGSQATDTAPESSEIGRKFGHSVLGVAPVLLTATALYRYTPVGSWVRKLGGYNSNSVSDIDEFSSYTQELEDMFSNSSGNYISYKPI</sequence>
<name>A0A1D3JG56_PLAOA</name>
<protein>
    <submittedName>
        <fullName evidence="1">PIR protein</fullName>
    </submittedName>
</protein>
<dbReference type="VEuPathDB" id="PlasmoDB:PocGH01_00232900"/>
<dbReference type="EMBL" id="FLRI01000579">
    <property type="protein sequence ID" value="SBT84850.1"/>
    <property type="molecule type" value="Genomic_DNA"/>
</dbReference>
<proteinExistence type="predicted"/>
<evidence type="ECO:0000313" key="1">
    <source>
        <dbReference type="EMBL" id="SBT84850.1"/>
    </source>
</evidence>
<accession>A0A1D3JG56</accession>
<dbReference type="AlphaFoldDB" id="A0A1D3JG56"/>
<evidence type="ECO:0000313" key="2">
    <source>
        <dbReference type="Proteomes" id="UP000242942"/>
    </source>
</evidence>
<dbReference type="Proteomes" id="UP000242942">
    <property type="component" value="Unassembled WGS sequence"/>
</dbReference>
<dbReference type="InterPro" id="IPR008780">
    <property type="entry name" value="Plasmodium_Vir"/>
</dbReference>
<keyword evidence="2" id="KW-1185">Reference proteome</keyword>
<dbReference type="Pfam" id="PF05795">
    <property type="entry name" value="Plasmodium_Vir"/>
    <property type="match status" value="1"/>
</dbReference>
<dbReference type="VEuPathDB" id="PlasmoDB:POWCR01_000134100"/>